<dbReference type="InterPro" id="IPR010982">
    <property type="entry name" value="Lambda_DNA-bd_dom_sf"/>
</dbReference>
<evidence type="ECO:0000313" key="2">
    <source>
        <dbReference type="EMBL" id="HAR51946.1"/>
    </source>
</evidence>
<organism evidence="2 3">
    <name type="scientific">Roseovarius nubinhibens</name>
    <dbReference type="NCBI Taxonomy" id="314263"/>
    <lineage>
        <taxon>Bacteria</taxon>
        <taxon>Pseudomonadati</taxon>
        <taxon>Pseudomonadota</taxon>
        <taxon>Alphaproteobacteria</taxon>
        <taxon>Rhodobacterales</taxon>
        <taxon>Roseobacteraceae</taxon>
        <taxon>Roseovarius</taxon>
    </lineage>
</organism>
<proteinExistence type="predicted"/>
<dbReference type="Pfam" id="PF13560">
    <property type="entry name" value="HTH_31"/>
    <property type="match status" value="1"/>
</dbReference>
<dbReference type="Gene3D" id="1.10.260.40">
    <property type="entry name" value="lambda repressor-like DNA-binding domains"/>
    <property type="match status" value="1"/>
</dbReference>
<dbReference type="Proteomes" id="UP000264719">
    <property type="component" value="Unassembled WGS sequence"/>
</dbReference>
<dbReference type="InterPro" id="IPR001387">
    <property type="entry name" value="Cro/C1-type_HTH"/>
</dbReference>
<evidence type="ECO:0000313" key="3">
    <source>
        <dbReference type="Proteomes" id="UP000264719"/>
    </source>
</evidence>
<name>A0A348WBN4_9RHOB</name>
<protein>
    <submittedName>
        <fullName evidence="2">Transcriptional regulator</fullName>
    </submittedName>
</protein>
<sequence>MVRFVTAKSQTAAASDAVDPAELRAIFGENLRKLSESYSSVAGLCRELGINRTQFNRYLSGESFPRPDVLHRICQFFGVDARVLLEPVEAIQPGGVDLLNHPVVAGFFGAGPVQVPMEIFPDGFYRFVRPSFIDDTQFVRGLVYISRADGYTFLRGYESRAALRSQGLSLKPRDREFRGLVMRQEEGIMAIVTHRDSLACSFNFLTQETSFQSNLWEGYVTRTVREKVTGRRATRMVYEHLGRDRRAVMEAARSSGLVPLDEVPQFHARLLRLDQDFR</sequence>
<dbReference type="SUPFAM" id="SSF47413">
    <property type="entry name" value="lambda repressor-like DNA-binding domains"/>
    <property type="match status" value="1"/>
</dbReference>
<reference evidence="2 3" key="1">
    <citation type="journal article" date="2018" name="Nat. Biotechnol.">
        <title>A standardized bacterial taxonomy based on genome phylogeny substantially revises the tree of life.</title>
        <authorList>
            <person name="Parks D.H."/>
            <person name="Chuvochina M."/>
            <person name="Waite D.W."/>
            <person name="Rinke C."/>
            <person name="Skarshewski A."/>
            <person name="Chaumeil P.A."/>
            <person name="Hugenholtz P."/>
        </authorList>
    </citation>
    <scope>NUCLEOTIDE SEQUENCE [LARGE SCALE GENOMIC DNA]</scope>
    <source>
        <strain evidence="2">UBA9169</strain>
    </source>
</reference>
<comment type="caution">
    <text evidence="2">The sequence shown here is derived from an EMBL/GenBank/DDBJ whole genome shotgun (WGS) entry which is preliminary data.</text>
</comment>
<dbReference type="AlphaFoldDB" id="A0A348WBN4"/>
<dbReference type="CDD" id="cd00093">
    <property type="entry name" value="HTH_XRE"/>
    <property type="match status" value="1"/>
</dbReference>
<evidence type="ECO:0000259" key="1">
    <source>
        <dbReference type="PROSITE" id="PS50943"/>
    </source>
</evidence>
<gene>
    <name evidence="2" type="ORF">DCS45_08735</name>
</gene>
<feature type="domain" description="HTH cro/C1-type" evidence="1">
    <location>
        <begin position="44"/>
        <end position="84"/>
    </location>
</feature>
<dbReference type="PROSITE" id="PS50943">
    <property type="entry name" value="HTH_CROC1"/>
    <property type="match status" value="1"/>
</dbReference>
<dbReference type="EMBL" id="DMVW01000087">
    <property type="protein sequence ID" value="HAR51946.1"/>
    <property type="molecule type" value="Genomic_DNA"/>
</dbReference>
<accession>A0A348WBN4</accession>
<dbReference type="GO" id="GO:0003677">
    <property type="term" value="F:DNA binding"/>
    <property type="evidence" value="ECO:0007669"/>
    <property type="project" value="InterPro"/>
</dbReference>